<reference evidence="1" key="1">
    <citation type="submission" date="2014-05" db="EMBL/GenBank/DDBJ databases">
        <authorList>
            <person name="Chronopoulou M."/>
        </authorList>
    </citation>
    <scope>NUCLEOTIDE SEQUENCE</scope>
    <source>
        <tissue evidence="1">Whole organism</tissue>
    </source>
</reference>
<accession>A0A0K2URN3</accession>
<name>A0A0K2URN3_LEPSM</name>
<evidence type="ECO:0000313" key="1">
    <source>
        <dbReference type="EMBL" id="CDW40919.1"/>
    </source>
</evidence>
<sequence>MSLETPFSIIRRAETTCLQVLCGPIPAAHSQYLLTTSPDFSMTNFTL</sequence>
<proteinExistence type="predicted"/>
<protein>
    <submittedName>
        <fullName evidence="1">Uncharacterized protein</fullName>
    </submittedName>
</protein>
<organism evidence="1">
    <name type="scientific">Lepeophtheirus salmonis</name>
    <name type="common">Salmon louse</name>
    <name type="synonym">Caligus salmonis</name>
    <dbReference type="NCBI Taxonomy" id="72036"/>
    <lineage>
        <taxon>Eukaryota</taxon>
        <taxon>Metazoa</taxon>
        <taxon>Ecdysozoa</taxon>
        <taxon>Arthropoda</taxon>
        <taxon>Crustacea</taxon>
        <taxon>Multicrustacea</taxon>
        <taxon>Hexanauplia</taxon>
        <taxon>Copepoda</taxon>
        <taxon>Siphonostomatoida</taxon>
        <taxon>Caligidae</taxon>
        <taxon>Lepeophtheirus</taxon>
    </lineage>
</organism>
<dbReference type="EMBL" id="HACA01023558">
    <property type="protein sequence ID" value="CDW40919.1"/>
    <property type="molecule type" value="Transcribed_RNA"/>
</dbReference>
<dbReference type="AlphaFoldDB" id="A0A0K2URN3"/>